<evidence type="ECO:0000313" key="6">
    <source>
        <dbReference type="Proteomes" id="UP001157974"/>
    </source>
</evidence>
<dbReference type="SUPFAM" id="SSF50729">
    <property type="entry name" value="PH domain-like"/>
    <property type="match status" value="1"/>
</dbReference>
<proteinExistence type="predicted"/>
<feature type="domain" description="Protein kinase" evidence="4">
    <location>
        <begin position="108"/>
        <end position="370"/>
    </location>
</feature>
<evidence type="ECO:0000256" key="1">
    <source>
        <dbReference type="ARBA" id="ARBA00022741"/>
    </source>
</evidence>
<dbReference type="PROSITE" id="PS00107">
    <property type="entry name" value="PROTEIN_KINASE_ATP"/>
    <property type="match status" value="1"/>
</dbReference>
<evidence type="ECO:0000313" key="5">
    <source>
        <dbReference type="EMBL" id="KAJ8900711.1"/>
    </source>
</evidence>
<name>A0AAV8UE45_9RHOD</name>
<dbReference type="InterPro" id="IPR017441">
    <property type="entry name" value="Protein_kinase_ATP_BS"/>
</dbReference>
<organism evidence="5 6">
    <name type="scientific">Rhodosorus marinus</name>
    <dbReference type="NCBI Taxonomy" id="101924"/>
    <lineage>
        <taxon>Eukaryota</taxon>
        <taxon>Rhodophyta</taxon>
        <taxon>Stylonematophyceae</taxon>
        <taxon>Stylonematales</taxon>
        <taxon>Stylonemataceae</taxon>
        <taxon>Rhodosorus</taxon>
    </lineage>
</organism>
<accession>A0AAV8UE45</accession>
<feature type="binding site" evidence="3">
    <location>
        <position position="137"/>
    </location>
    <ligand>
        <name>ATP</name>
        <dbReference type="ChEBI" id="CHEBI:30616"/>
    </ligand>
</feature>
<dbReference type="SUPFAM" id="SSF56112">
    <property type="entry name" value="Protein kinase-like (PK-like)"/>
    <property type="match status" value="1"/>
</dbReference>
<keyword evidence="2 3" id="KW-0067">ATP-binding</keyword>
<dbReference type="AlphaFoldDB" id="A0AAV8UE45"/>
<reference evidence="5 6" key="1">
    <citation type="journal article" date="2023" name="Nat. Commun.">
        <title>Origin of minicircular mitochondrial genomes in red algae.</title>
        <authorList>
            <person name="Lee Y."/>
            <person name="Cho C.H."/>
            <person name="Lee Y.M."/>
            <person name="Park S.I."/>
            <person name="Yang J.H."/>
            <person name="West J.A."/>
            <person name="Bhattacharya D."/>
            <person name="Yoon H.S."/>
        </authorList>
    </citation>
    <scope>NUCLEOTIDE SEQUENCE [LARGE SCALE GENOMIC DNA]</scope>
    <source>
        <strain evidence="5 6">CCMP1338</strain>
        <tissue evidence="5">Whole cell</tissue>
    </source>
</reference>
<dbReference type="FunFam" id="1.10.510.10:FF:000571">
    <property type="entry name" value="Maternal embryonic leucine zipper kinase"/>
    <property type="match status" value="1"/>
</dbReference>
<evidence type="ECO:0000256" key="2">
    <source>
        <dbReference type="ARBA" id="ARBA00022840"/>
    </source>
</evidence>
<dbReference type="InterPro" id="IPR000719">
    <property type="entry name" value="Prot_kinase_dom"/>
</dbReference>
<evidence type="ECO:0000259" key="4">
    <source>
        <dbReference type="PROSITE" id="PS50011"/>
    </source>
</evidence>
<dbReference type="Proteomes" id="UP001157974">
    <property type="component" value="Unassembled WGS sequence"/>
</dbReference>
<dbReference type="Pfam" id="PF00069">
    <property type="entry name" value="Pkinase"/>
    <property type="match status" value="1"/>
</dbReference>
<keyword evidence="6" id="KW-1185">Reference proteome</keyword>
<dbReference type="SMART" id="SM00220">
    <property type="entry name" value="S_TKc"/>
    <property type="match status" value="1"/>
</dbReference>
<dbReference type="GO" id="GO:0005524">
    <property type="term" value="F:ATP binding"/>
    <property type="evidence" value="ECO:0007669"/>
    <property type="project" value="UniProtKB-UniRule"/>
</dbReference>
<keyword evidence="1 3" id="KW-0547">Nucleotide-binding</keyword>
<dbReference type="Gene3D" id="1.10.510.10">
    <property type="entry name" value="Transferase(Phosphotransferase) domain 1"/>
    <property type="match status" value="1"/>
</dbReference>
<gene>
    <name evidence="5" type="ORF">NDN08_000012</name>
</gene>
<dbReference type="InterPro" id="IPR011009">
    <property type="entry name" value="Kinase-like_dom_sf"/>
</dbReference>
<comment type="caution">
    <text evidence="5">The sequence shown here is derived from an EMBL/GenBank/DDBJ whole genome shotgun (WGS) entry which is preliminary data.</text>
</comment>
<protein>
    <recommendedName>
        <fullName evidence="4">Protein kinase domain-containing protein</fullName>
    </recommendedName>
</protein>
<dbReference type="GO" id="GO:0004672">
    <property type="term" value="F:protein kinase activity"/>
    <property type="evidence" value="ECO:0007669"/>
    <property type="project" value="InterPro"/>
</dbReference>
<dbReference type="PROSITE" id="PS50011">
    <property type="entry name" value="PROTEIN_KINASE_DOM"/>
    <property type="match status" value="1"/>
</dbReference>
<dbReference type="PANTHER" id="PTHR24347">
    <property type="entry name" value="SERINE/THREONINE-PROTEIN KINASE"/>
    <property type="match status" value="1"/>
</dbReference>
<sequence length="386" mass="43969">MGDGEVIYRHGESPLISGDLITDKSSGKSRYFILRDSVLYKKRSKVHPEIWSRSILGSNVNSNLDLKRIQLQLRDGRAVDLYPPTRESFEAWTAKLRKGSQRSFDRFYNTGRSIGRGSYGQVWLGIDKRDSYQVAVKRLEKRSKKGERNAAIERELAFLNREIRCSKIVRILDVFESVKELVVVTEYMRGGCLLSDVLKEEKRLSEEKAAMVMRDLLQALDCLQENGVIHRDVKPENLLAERREWPTVMKLTDFGLAHVMERPEEHVHEQLGSALFAAPEIAMGRTYGPEVDIWSAGIVLYNMLSGEFPFTSRSKETLLKKIQSTSGQVVFEETNWSHVSPPCMDLLRRMLNPDPVHRITAKEALESLWLKTMSAEPSASVGAVIK</sequence>
<evidence type="ECO:0000256" key="3">
    <source>
        <dbReference type="PROSITE-ProRule" id="PRU10141"/>
    </source>
</evidence>
<dbReference type="EMBL" id="JAMWBK010000013">
    <property type="protein sequence ID" value="KAJ8900711.1"/>
    <property type="molecule type" value="Genomic_DNA"/>
</dbReference>